<keyword evidence="2" id="KW-1185">Reference proteome</keyword>
<dbReference type="RefSeq" id="XP_025366220.1">
    <property type="nucleotide sequence ID" value="XM_025517403.1"/>
</dbReference>
<dbReference type="GeneID" id="37039273"/>
<evidence type="ECO:0000313" key="1">
    <source>
        <dbReference type="EMBL" id="PWN39060.1"/>
    </source>
</evidence>
<name>A0A316VP13_9BASI</name>
<reference evidence="1 2" key="1">
    <citation type="journal article" date="2018" name="Mol. Biol. Evol.">
        <title>Broad Genomic Sampling Reveals a Smut Pathogenic Ancestry of the Fungal Clade Ustilaginomycotina.</title>
        <authorList>
            <person name="Kijpornyongpan T."/>
            <person name="Mondo S.J."/>
            <person name="Barry K."/>
            <person name="Sandor L."/>
            <person name="Lee J."/>
            <person name="Lipzen A."/>
            <person name="Pangilinan J."/>
            <person name="LaButti K."/>
            <person name="Hainaut M."/>
            <person name="Henrissat B."/>
            <person name="Grigoriev I.V."/>
            <person name="Spatafora J.W."/>
            <person name="Aime M.C."/>
        </authorList>
    </citation>
    <scope>NUCLEOTIDE SEQUENCE [LARGE SCALE GENOMIC DNA]</scope>
    <source>
        <strain evidence="1 2">MCA 4658</strain>
    </source>
</reference>
<proteinExistence type="predicted"/>
<evidence type="ECO:0000313" key="2">
    <source>
        <dbReference type="Proteomes" id="UP000245783"/>
    </source>
</evidence>
<dbReference type="EMBL" id="KZ819499">
    <property type="protein sequence ID" value="PWN39060.1"/>
    <property type="molecule type" value="Genomic_DNA"/>
</dbReference>
<organism evidence="1 2">
    <name type="scientific">Ceraceosorus guamensis</name>
    <dbReference type="NCBI Taxonomy" id="1522189"/>
    <lineage>
        <taxon>Eukaryota</taxon>
        <taxon>Fungi</taxon>
        <taxon>Dikarya</taxon>
        <taxon>Basidiomycota</taxon>
        <taxon>Ustilaginomycotina</taxon>
        <taxon>Exobasidiomycetes</taxon>
        <taxon>Ceraceosorales</taxon>
        <taxon>Ceraceosoraceae</taxon>
        <taxon>Ceraceosorus</taxon>
    </lineage>
</organism>
<dbReference type="Proteomes" id="UP000245783">
    <property type="component" value="Unassembled WGS sequence"/>
</dbReference>
<dbReference type="InParanoid" id="A0A316VP13"/>
<sequence length="99" mass="10707">MTFSKSARPASRCRHVLTSTCPGLSGVLLSRSLPRFASDGRWAVRGTHETRDNSLSYSSCSIDCLEVAQTLLQLSSALLGANESAKQVVGEARHKWATK</sequence>
<accession>A0A316VP13</accession>
<protein>
    <submittedName>
        <fullName evidence="1">Uncharacterized protein</fullName>
    </submittedName>
</protein>
<dbReference type="AlphaFoldDB" id="A0A316VP13"/>
<gene>
    <name evidence="1" type="ORF">IE81DRAFT_51048</name>
</gene>